<evidence type="ECO:0000313" key="2">
    <source>
        <dbReference type="Proteomes" id="UP000218238"/>
    </source>
</evidence>
<dbReference type="AlphaFoldDB" id="A0A2A2TER5"/>
<comment type="caution">
    <text evidence="1">The sequence shown here is derived from an EMBL/GenBank/DDBJ whole genome shotgun (WGS) entry which is preliminary data.</text>
</comment>
<sequence>MTKHNGLFSKKVPKNGICLKSIERIKIRRKFFRVIAYKLIDGEIVITIRQMAISVKKTLHTAKEFMRKMKIRPIKVQMPNRSVTDMIPLSVAVVFWKYLNESGKGNSLSRIGQEYLDEYLTDSLM</sequence>
<gene>
    <name evidence="1" type="ORF">CK510_20345</name>
</gene>
<dbReference type="EMBL" id="NTFS01000263">
    <property type="protein sequence ID" value="PAX52240.1"/>
    <property type="molecule type" value="Genomic_DNA"/>
</dbReference>
<proteinExistence type="predicted"/>
<protein>
    <submittedName>
        <fullName evidence="1">Uncharacterized protein</fullName>
    </submittedName>
</protein>
<name>A0A2A2TER5_9CYAN</name>
<accession>A0A2A2TER5</accession>
<organism evidence="1 2">
    <name type="scientific">Brunnivagina elsteri CCALA 953</name>
    <dbReference type="NCBI Taxonomy" id="987040"/>
    <lineage>
        <taxon>Bacteria</taxon>
        <taxon>Bacillati</taxon>
        <taxon>Cyanobacteriota</taxon>
        <taxon>Cyanophyceae</taxon>
        <taxon>Nostocales</taxon>
        <taxon>Calotrichaceae</taxon>
        <taxon>Brunnivagina</taxon>
    </lineage>
</organism>
<dbReference type="Proteomes" id="UP000218238">
    <property type="component" value="Unassembled WGS sequence"/>
</dbReference>
<keyword evidence="2" id="KW-1185">Reference proteome</keyword>
<evidence type="ECO:0000313" key="1">
    <source>
        <dbReference type="EMBL" id="PAX52240.1"/>
    </source>
</evidence>
<reference evidence="1 2" key="1">
    <citation type="submission" date="2017-08" db="EMBL/GenBank/DDBJ databases">
        <title>Draft genome sequence of filamentous cyanobacterium Calothrix elsteri CCALA 953.</title>
        <authorList>
            <person name="Gagunashvili A.N."/>
            <person name="Elster J."/>
            <person name="Andresson O.S."/>
        </authorList>
    </citation>
    <scope>NUCLEOTIDE SEQUENCE [LARGE SCALE GENOMIC DNA]</scope>
    <source>
        <strain evidence="1 2">CCALA 953</strain>
    </source>
</reference>